<dbReference type="GO" id="GO:0003677">
    <property type="term" value="F:DNA binding"/>
    <property type="evidence" value="ECO:0007669"/>
    <property type="project" value="UniProtKB-KW"/>
</dbReference>
<dbReference type="PANTHER" id="PTHR30514:SF21">
    <property type="entry name" value="RPIR-FAMILY TRANSCRIPTIONAL REGULATOR"/>
    <property type="match status" value="1"/>
</dbReference>
<keyword evidence="1" id="KW-0805">Transcription regulation</keyword>
<comment type="caution">
    <text evidence="6">The sequence shown here is derived from an EMBL/GenBank/DDBJ whole genome shotgun (WGS) entry which is preliminary data.</text>
</comment>
<dbReference type="GO" id="GO:0003700">
    <property type="term" value="F:DNA-binding transcription factor activity"/>
    <property type="evidence" value="ECO:0007669"/>
    <property type="project" value="InterPro"/>
</dbReference>
<dbReference type="InterPro" id="IPR035472">
    <property type="entry name" value="RpiR-like_SIS"/>
</dbReference>
<dbReference type="InterPro" id="IPR000281">
    <property type="entry name" value="HTH_RpiR"/>
</dbReference>
<dbReference type="GO" id="GO:0097367">
    <property type="term" value="F:carbohydrate derivative binding"/>
    <property type="evidence" value="ECO:0007669"/>
    <property type="project" value="InterPro"/>
</dbReference>
<sequence>MNTYKKFEMGDQMEYLAENLIYGIECSMDKFTKTEEELAHYILQRPEEVSQLTISQIAKKLHISPATITRFCQKLAFSGFNEFRHELKRFVDLRNTPKNLKNIKQVDYFAKLYQDHLGIIDNTFHITTYDDIQKAVSYLTQANKIHVYGIGSSGIAAQEFKSKFFRIGLTVEAITDPHQSMMDAALSNENSVVIGISISGTTKEVISAVKIAKKQGSRILIFTGDKNSELSQLGDISLLVTSKNSMHMGQNISPLLPLLLLFDLIYTELVAKDYKNRISIREKTLKVLTEND</sequence>
<keyword evidence="2" id="KW-0238">DNA-binding</keyword>
<organism evidence="6 7">
    <name type="scientific">Peribacillus simplex</name>
    <dbReference type="NCBI Taxonomy" id="1478"/>
    <lineage>
        <taxon>Bacteria</taxon>
        <taxon>Bacillati</taxon>
        <taxon>Bacillota</taxon>
        <taxon>Bacilli</taxon>
        <taxon>Bacillales</taxon>
        <taxon>Bacillaceae</taxon>
        <taxon>Peribacillus</taxon>
    </lineage>
</organism>
<evidence type="ECO:0000256" key="1">
    <source>
        <dbReference type="ARBA" id="ARBA00023015"/>
    </source>
</evidence>
<dbReference type="AlphaFoldDB" id="A0A9W4KSZ0"/>
<dbReference type="PROSITE" id="PS51464">
    <property type="entry name" value="SIS"/>
    <property type="match status" value="1"/>
</dbReference>
<dbReference type="Pfam" id="PF01418">
    <property type="entry name" value="HTH_6"/>
    <property type="match status" value="1"/>
</dbReference>
<evidence type="ECO:0000259" key="4">
    <source>
        <dbReference type="PROSITE" id="PS51071"/>
    </source>
</evidence>
<dbReference type="EMBL" id="CAKKMG010000008">
    <property type="protein sequence ID" value="CAH0165625.1"/>
    <property type="molecule type" value="Genomic_DNA"/>
</dbReference>
<proteinExistence type="predicted"/>
<accession>A0A9W4KSZ0</accession>
<dbReference type="GO" id="GO:1901135">
    <property type="term" value="P:carbohydrate derivative metabolic process"/>
    <property type="evidence" value="ECO:0007669"/>
    <property type="project" value="InterPro"/>
</dbReference>
<evidence type="ECO:0000256" key="2">
    <source>
        <dbReference type="ARBA" id="ARBA00023125"/>
    </source>
</evidence>
<dbReference type="InterPro" id="IPR047640">
    <property type="entry name" value="RpiR-like"/>
</dbReference>
<evidence type="ECO:0000313" key="7">
    <source>
        <dbReference type="Proteomes" id="UP000789326"/>
    </source>
</evidence>
<dbReference type="InterPro" id="IPR046348">
    <property type="entry name" value="SIS_dom_sf"/>
</dbReference>
<dbReference type="SUPFAM" id="SSF53697">
    <property type="entry name" value="SIS domain"/>
    <property type="match status" value="1"/>
</dbReference>
<dbReference type="InterPro" id="IPR001347">
    <property type="entry name" value="SIS_dom"/>
</dbReference>
<gene>
    <name evidence="6" type="primary">hexR_2</name>
    <name evidence="6" type="ORF">SRABI133_01054</name>
</gene>
<evidence type="ECO:0000256" key="3">
    <source>
        <dbReference type="ARBA" id="ARBA00023163"/>
    </source>
</evidence>
<dbReference type="SUPFAM" id="SSF46689">
    <property type="entry name" value="Homeodomain-like"/>
    <property type="match status" value="1"/>
</dbReference>
<evidence type="ECO:0000313" key="6">
    <source>
        <dbReference type="EMBL" id="CAH0165625.1"/>
    </source>
</evidence>
<dbReference type="RefSeq" id="WP_230301036.1">
    <property type="nucleotide sequence ID" value="NZ_CAKKMG010000008.1"/>
</dbReference>
<dbReference type="Pfam" id="PF01380">
    <property type="entry name" value="SIS"/>
    <property type="match status" value="1"/>
</dbReference>
<dbReference type="Proteomes" id="UP000789326">
    <property type="component" value="Unassembled WGS sequence"/>
</dbReference>
<reference evidence="6" key="1">
    <citation type="submission" date="2021-11" db="EMBL/GenBank/DDBJ databases">
        <authorList>
            <person name="Bulgarelli D."/>
        </authorList>
    </citation>
    <scope>NUCLEOTIDE SEQUENCE</scope>
    <source>
        <strain evidence="6">Bi133</strain>
    </source>
</reference>
<feature type="domain" description="SIS" evidence="5">
    <location>
        <begin position="135"/>
        <end position="275"/>
    </location>
</feature>
<dbReference type="Gene3D" id="1.10.10.10">
    <property type="entry name" value="Winged helix-like DNA-binding domain superfamily/Winged helix DNA-binding domain"/>
    <property type="match status" value="1"/>
</dbReference>
<evidence type="ECO:0000259" key="5">
    <source>
        <dbReference type="PROSITE" id="PS51464"/>
    </source>
</evidence>
<dbReference type="PANTHER" id="PTHR30514">
    <property type="entry name" value="GLUCOKINASE"/>
    <property type="match status" value="1"/>
</dbReference>
<dbReference type="Gene3D" id="3.40.50.10490">
    <property type="entry name" value="Glucose-6-phosphate isomerase like protein, domain 1"/>
    <property type="match status" value="1"/>
</dbReference>
<feature type="domain" description="HTH rpiR-type" evidence="4">
    <location>
        <begin position="18"/>
        <end position="94"/>
    </location>
</feature>
<dbReference type="CDD" id="cd05013">
    <property type="entry name" value="SIS_RpiR"/>
    <property type="match status" value="1"/>
</dbReference>
<protein>
    <submittedName>
        <fullName evidence="6">HTH-type transcriptional regulator HexR</fullName>
    </submittedName>
</protein>
<dbReference type="InterPro" id="IPR036388">
    <property type="entry name" value="WH-like_DNA-bd_sf"/>
</dbReference>
<dbReference type="InterPro" id="IPR009057">
    <property type="entry name" value="Homeodomain-like_sf"/>
</dbReference>
<name>A0A9W4KSZ0_9BACI</name>
<dbReference type="PROSITE" id="PS51071">
    <property type="entry name" value="HTH_RPIR"/>
    <property type="match status" value="1"/>
</dbReference>
<keyword evidence="3" id="KW-0804">Transcription</keyword>